<dbReference type="SMART" id="SM00347">
    <property type="entry name" value="HTH_MARR"/>
    <property type="match status" value="1"/>
</dbReference>
<dbReference type="Pfam" id="PF01047">
    <property type="entry name" value="MarR"/>
    <property type="match status" value="1"/>
</dbReference>
<comment type="caution">
    <text evidence="3">The sequence shown here is derived from an EMBL/GenBank/DDBJ whole genome shotgun (WGS) entry which is preliminary data.</text>
</comment>
<dbReference type="Gene3D" id="1.10.10.10">
    <property type="entry name" value="Winged helix-like DNA-binding domain superfamily/Winged helix DNA-binding domain"/>
    <property type="match status" value="1"/>
</dbReference>
<dbReference type="PANTHER" id="PTHR39515:SF2">
    <property type="entry name" value="HTH-TYPE TRANSCRIPTIONAL REGULATOR RV0880"/>
    <property type="match status" value="1"/>
</dbReference>
<dbReference type="Proteomes" id="UP001440984">
    <property type="component" value="Unassembled WGS sequence"/>
</dbReference>
<accession>A0ABV0LB13</accession>
<evidence type="ECO:0000313" key="4">
    <source>
        <dbReference type="EMBL" id="MEQ0562875.1"/>
    </source>
</evidence>
<dbReference type="RefSeq" id="WP_348949593.1">
    <property type="nucleotide sequence ID" value="NZ_JBDZYD010000003.1"/>
</dbReference>
<reference evidence="3 5" key="1">
    <citation type="submission" date="2024-05" db="EMBL/GenBank/DDBJ databases">
        <authorList>
            <person name="Zhao H."/>
            <person name="Xu Y."/>
            <person name="Lin S."/>
            <person name="Spain J.C."/>
            <person name="Zhou N.-Y."/>
        </authorList>
    </citation>
    <scope>NUCLEOTIDE SEQUENCE [LARGE SCALE GENOMIC DNA]</scope>
    <source>
        <strain evidence="3 5">NEAU-NG30</strain>
    </source>
</reference>
<evidence type="ECO:0000259" key="2">
    <source>
        <dbReference type="PROSITE" id="PS50995"/>
    </source>
</evidence>
<evidence type="ECO:0000313" key="5">
    <source>
        <dbReference type="Proteomes" id="UP001440984"/>
    </source>
</evidence>
<gene>
    <name evidence="3" type="ORF">ABJI51_10505</name>
    <name evidence="4" type="ORF">ABJI51_27670</name>
</gene>
<name>A0ABV0LB13_9PSEU</name>
<feature type="region of interest" description="Disordered" evidence="1">
    <location>
        <begin position="147"/>
        <end position="172"/>
    </location>
</feature>
<dbReference type="PANTHER" id="PTHR39515">
    <property type="entry name" value="CONSERVED PROTEIN"/>
    <property type="match status" value="1"/>
</dbReference>
<dbReference type="PROSITE" id="PS50995">
    <property type="entry name" value="HTH_MARR_2"/>
    <property type="match status" value="1"/>
</dbReference>
<dbReference type="InterPro" id="IPR052526">
    <property type="entry name" value="HTH-type_Bedaq_tolerance"/>
</dbReference>
<evidence type="ECO:0000256" key="1">
    <source>
        <dbReference type="SAM" id="MobiDB-lite"/>
    </source>
</evidence>
<sequence>MTSAITDLAHRLRPLVFRLYHQVRRQTPQLTLTLTQGSVLSELVHSGPQRMSALAEFERVRLPSMTDVVGRLERLGLATRRPDPADRRAVLVEVTDEGLRFYAELVTAREEFLRERLIAMDEADRAAIEAALPALAKLLVGGPGGARPPAGVWGSVPEDTAGRHQEGGTDQR</sequence>
<dbReference type="EMBL" id="JBDZYD010000003">
    <property type="protein sequence ID" value="MEQ0559501.1"/>
    <property type="molecule type" value="Genomic_DNA"/>
</dbReference>
<dbReference type="InterPro" id="IPR000835">
    <property type="entry name" value="HTH_MarR-typ"/>
</dbReference>
<dbReference type="InterPro" id="IPR036388">
    <property type="entry name" value="WH-like_DNA-bd_sf"/>
</dbReference>
<feature type="compositionally biased region" description="Basic and acidic residues" evidence="1">
    <location>
        <begin position="160"/>
        <end position="172"/>
    </location>
</feature>
<feature type="domain" description="HTH marR-type" evidence="2">
    <location>
        <begin position="1"/>
        <end position="137"/>
    </location>
</feature>
<dbReference type="SUPFAM" id="SSF46785">
    <property type="entry name" value="Winged helix' DNA-binding domain"/>
    <property type="match status" value="1"/>
</dbReference>
<evidence type="ECO:0000313" key="3">
    <source>
        <dbReference type="EMBL" id="MEQ0559501.1"/>
    </source>
</evidence>
<protein>
    <submittedName>
        <fullName evidence="3">MarR family transcriptional regulator</fullName>
    </submittedName>
</protein>
<proteinExistence type="predicted"/>
<dbReference type="InterPro" id="IPR036390">
    <property type="entry name" value="WH_DNA-bd_sf"/>
</dbReference>
<dbReference type="EMBL" id="JBDZYD010000010">
    <property type="protein sequence ID" value="MEQ0562875.1"/>
    <property type="molecule type" value="Genomic_DNA"/>
</dbReference>
<organism evidence="3 5">
    <name type="scientific">Amycolatopsis melonis</name>
    <dbReference type="NCBI Taxonomy" id="3156488"/>
    <lineage>
        <taxon>Bacteria</taxon>
        <taxon>Bacillati</taxon>
        <taxon>Actinomycetota</taxon>
        <taxon>Actinomycetes</taxon>
        <taxon>Pseudonocardiales</taxon>
        <taxon>Pseudonocardiaceae</taxon>
        <taxon>Amycolatopsis</taxon>
    </lineage>
</organism>
<keyword evidence="5" id="KW-1185">Reference proteome</keyword>